<gene>
    <name evidence="3" type="ORF">C0Q70_11317</name>
</gene>
<accession>A0A2T7P5R2</accession>
<dbReference type="Gene3D" id="1.20.1070.10">
    <property type="entry name" value="Rhodopsin 7-helix transmembrane proteins"/>
    <property type="match status" value="1"/>
</dbReference>
<name>A0A2T7P5R2_POMCA</name>
<keyword evidence="1" id="KW-1133">Transmembrane helix</keyword>
<dbReference type="InterPro" id="IPR043128">
    <property type="entry name" value="Rev_trsase/Diguanyl_cyclase"/>
</dbReference>
<dbReference type="InterPro" id="IPR041577">
    <property type="entry name" value="RT_RNaseH_2"/>
</dbReference>
<feature type="transmembrane region" description="Helical" evidence="1">
    <location>
        <begin position="200"/>
        <end position="221"/>
    </location>
</feature>
<keyword evidence="4" id="KW-1185">Reference proteome</keyword>
<dbReference type="OrthoDB" id="10675854at2759"/>
<sequence length="472" mass="52691">MEVTGCMSLVLSVVGIGTNVVNWMVFRLQGLKDRMNLCLFFLAMIDIAYSATAFANSLTTILCHLGIYGLGEEHYQRNVEYVTGIMYAFRASNITRSSGVIIRTSIHAHLYTGSTMYNINETLSVANRSEDLHNSNPILGVRRKTTEVVVVSLMVLAQEARHTIATSGLYTMVIAIERCVCVTCPLRVMSLVTTRTMGMLLTSLALILQLGFAAVPMKYIVVDTAVAEEVRWRPGPSQFYLSNRLAFDVILDKFLGVTVPLLTFIIVSIATAISVLKLRAAILWREKNKRFSLRLWLAPRNVAALSHPRGNGRTLPLRTVSIVNYLAMFGVGEEQKTKQAVYLTGVMYAFRATSGCYTMKWPVPKTVTELCSFLGFARYYWRRSLRKKRKRDRMISQQNVHQAASDTLKSVLSGAPVLGYTDCTQPFIVETDASNEGLDAILSQVQEGRKRVISNVNRRLRPTEQMTALTAA</sequence>
<feature type="domain" description="Reverse transcriptase/retrotransposon-derived protein RNase H-like" evidence="2">
    <location>
        <begin position="399"/>
        <end position="466"/>
    </location>
</feature>
<keyword evidence="1" id="KW-0812">Transmembrane</keyword>
<organism evidence="3 4">
    <name type="scientific">Pomacea canaliculata</name>
    <name type="common">Golden apple snail</name>
    <dbReference type="NCBI Taxonomy" id="400727"/>
    <lineage>
        <taxon>Eukaryota</taxon>
        <taxon>Metazoa</taxon>
        <taxon>Spiralia</taxon>
        <taxon>Lophotrochozoa</taxon>
        <taxon>Mollusca</taxon>
        <taxon>Gastropoda</taxon>
        <taxon>Caenogastropoda</taxon>
        <taxon>Architaenioglossa</taxon>
        <taxon>Ampullarioidea</taxon>
        <taxon>Ampullariidae</taxon>
        <taxon>Pomacea</taxon>
    </lineage>
</organism>
<evidence type="ECO:0000259" key="2">
    <source>
        <dbReference type="Pfam" id="PF17919"/>
    </source>
</evidence>
<dbReference type="Gene3D" id="3.30.70.270">
    <property type="match status" value="1"/>
</dbReference>
<feature type="transmembrane region" description="Helical" evidence="1">
    <location>
        <begin position="261"/>
        <end position="284"/>
    </location>
</feature>
<dbReference type="SUPFAM" id="SSF81321">
    <property type="entry name" value="Family A G protein-coupled receptor-like"/>
    <property type="match status" value="1"/>
</dbReference>
<evidence type="ECO:0000256" key="1">
    <source>
        <dbReference type="SAM" id="Phobius"/>
    </source>
</evidence>
<dbReference type="InterPro" id="IPR043502">
    <property type="entry name" value="DNA/RNA_pol_sf"/>
</dbReference>
<proteinExistence type="predicted"/>
<feature type="transmembrane region" description="Helical" evidence="1">
    <location>
        <begin position="37"/>
        <end position="55"/>
    </location>
</feature>
<dbReference type="PANTHER" id="PTHR34072:SF49">
    <property type="entry name" value="RIBONUCLEASE H"/>
    <property type="match status" value="1"/>
</dbReference>
<dbReference type="PANTHER" id="PTHR34072">
    <property type="entry name" value="ENZYMATIC POLYPROTEIN-RELATED"/>
    <property type="match status" value="1"/>
</dbReference>
<keyword evidence="1" id="KW-0472">Membrane</keyword>
<reference evidence="3 4" key="1">
    <citation type="submission" date="2018-04" db="EMBL/GenBank/DDBJ databases">
        <title>The genome of golden apple snail Pomacea canaliculata provides insight into stress tolerance and invasive adaptation.</title>
        <authorList>
            <person name="Liu C."/>
            <person name="Liu B."/>
            <person name="Ren Y."/>
            <person name="Zhang Y."/>
            <person name="Wang H."/>
            <person name="Li S."/>
            <person name="Jiang F."/>
            <person name="Yin L."/>
            <person name="Zhang G."/>
            <person name="Qian W."/>
            <person name="Fan W."/>
        </authorList>
    </citation>
    <scope>NUCLEOTIDE SEQUENCE [LARGE SCALE GENOMIC DNA]</scope>
    <source>
        <strain evidence="3">SZHN2017</strain>
        <tissue evidence="3">Muscle</tissue>
    </source>
</reference>
<dbReference type="SUPFAM" id="SSF56672">
    <property type="entry name" value="DNA/RNA polymerases"/>
    <property type="match status" value="1"/>
</dbReference>
<evidence type="ECO:0000313" key="3">
    <source>
        <dbReference type="EMBL" id="PVD28723.1"/>
    </source>
</evidence>
<dbReference type="Proteomes" id="UP000245119">
    <property type="component" value="Linkage Group LG6"/>
</dbReference>
<dbReference type="AlphaFoldDB" id="A0A2T7P5R2"/>
<dbReference type="Pfam" id="PF17919">
    <property type="entry name" value="RT_RNaseH_2"/>
    <property type="match status" value="1"/>
</dbReference>
<dbReference type="EMBL" id="PZQS01000006">
    <property type="protein sequence ID" value="PVD28723.1"/>
    <property type="molecule type" value="Genomic_DNA"/>
</dbReference>
<comment type="caution">
    <text evidence="3">The sequence shown here is derived from an EMBL/GenBank/DDBJ whole genome shotgun (WGS) entry which is preliminary data.</text>
</comment>
<protein>
    <recommendedName>
        <fullName evidence="2">Reverse transcriptase/retrotransposon-derived protein RNase H-like domain-containing protein</fullName>
    </recommendedName>
</protein>
<evidence type="ECO:0000313" key="4">
    <source>
        <dbReference type="Proteomes" id="UP000245119"/>
    </source>
</evidence>
<feature type="transmembrane region" description="Helical" evidence="1">
    <location>
        <begin position="6"/>
        <end position="25"/>
    </location>
</feature>